<organism evidence="1 2">
    <name type="scientific">Amycolatopsis samaneae</name>
    <dbReference type="NCBI Taxonomy" id="664691"/>
    <lineage>
        <taxon>Bacteria</taxon>
        <taxon>Bacillati</taxon>
        <taxon>Actinomycetota</taxon>
        <taxon>Actinomycetes</taxon>
        <taxon>Pseudonocardiales</taxon>
        <taxon>Pseudonocardiaceae</taxon>
        <taxon>Amycolatopsis</taxon>
    </lineage>
</organism>
<reference evidence="2" key="1">
    <citation type="journal article" date="2019" name="Int. J. Syst. Evol. Microbiol.">
        <title>The Global Catalogue of Microorganisms (GCM) 10K type strain sequencing project: providing services to taxonomists for standard genome sequencing and annotation.</title>
        <authorList>
            <consortium name="The Broad Institute Genomics Platform"/>
            <consortium name="The Broad Institute Genome Sequencing Center for Infectious Disease"/>
            <person name="Wu L."/>
            <person name="Ma J."/>
        </authorList>
    </citation>
    <scope>NUCLEOTIDE SEQUENCE [LARGE SCALE GENOMIC DNA]</scope>
    <source>
        <strain evidence="2">CGMCC 4.7643</strain>
    </source>
</reference>
<evidence type="ECO:0000313" key="2">
    <source>
        <dbReference type="Proteomes" id="UP001597419"/>
    </source>
</evidence>
<sequence>MIGFETDLQDLRDASKDLGAAADAASAAATALAGHDVPTSSGTGGILDVAGLLPTYNAFGRTLGMPAVAKAYNEHLRLIEDLVKRLHETTLDTSHALRTVADLYEKADQDAKTRVHRAAAQLDEN</sequence>
<dbReference type="Proteomes" id="UP001597419">
    <property type="component" value="Unassembled WGS sequence"/>
</dbReference>
<comment type="caution">
    <text evidence="1">The sequence shown here is derived from an EMBL/GenBank/DDBJ whole genome shotgun (WGS) entry which is preliminary data.</text>
</comment>
<proteinExistence type="predicted"/>
<evidence type="ECO:0000313" key="1">
    <source>
        <dbReference type="EMBL" id="MFD2460195.1"/>
    </source>
</evidence>
<dbReference type="RefSeq" id="WP_345398303.1">
    <property type="nucleotide sequence ID" value="NZ_BAABHG010000009.1"/>
</dbReference>
<evidence type="ECO:0008006" key="3">
    <source>
        <dbReference type="Google" id="ProtNLM"/>
    </source>
</evidence>
<accession>A0ABW5GG87</accession>
<dbReference type="EMBL" id="JBHUKU010000008">
    <property type="protein sequence ID" value="MFD2460195.1"/>
    <property type="molecule type" value="Genomic_DNA"/>
</dbReference>
<name>A0ABW5GG87_9PSEU</name>
<gene>
    <name evidence="1" type="ORF">ACFSYJ_16410</name>
</gene>
<protein>
    <recommendedName>
        <fullName evidence="3">ESX-1 secretion-associated protein</fullName>
    </recommendedName>
</protein>
<keyword evidence="2" id="KW-1185">Reference proteome</keyword>